<reference evidence="1" key="1">
    <citation type="submission" date="2016-09" db="EMBL/GenBank/DDBJ databases">
        <authorList>
            <person name="Capua I."/>
            <person name="De Benedictis P."/>
            <person name="Joannis T."/>
            <person name="Lombin L.H."/>
            <person name="Cattoli G."/>
        </authorList>
    </citation>
    <scope>NUCLEOTIDE SEQUENCE</scope>
    <source>
        <strain evidence="1">B9</strain>
    </source>
</reference>
<evidence type="ECO:0000313" key="1">
    <source>
        <dbReference type="EMBL" id="SCU85351.1"/>
    </source>
</evidence>
<gene>
    <name evidence="1" type="ORF">CNECB9_4400004</name>
</gene>
<organism evidence="1">
    <name type="scientific">Cupriavidus necator</name>
    <name type="common">Alcaligenes eutrophus</name>
    <name type="synonym">Ralstonia eutropha</name>
    <dbReference type="NCBI Taxonomy" id="106590"/>
    <lineage>
        <taxon>Bacteria</taxon>
        <taxon>Pseudomonadati</taxon>
        <taxon>Pseudomonadota</taxon>
        <taxon>Betaproteobacteria</taxon>
        <taxon>Burkholderiales</taxon>
        <taxon>Burkholderiaceae</taxon>
        <taxon>Cupriavidus</taxon>
    </lineage>
</organism>
<dbReference type="AlphaFoldDB" id="A0A1K0IYE2"/>
<name>A0A1K0IYE2_CUPNE</name>
<dbReference type="EMBL" id="FMSH01000380">
    <property type="protein sequence ID" value="SCU85351.1"/>
    <property type="molecule type" value="Genomic_DNA"/>
</dbReference>
<sequence length="89" mass="10195">MPDARLPNKFISENKIFKSRVDYPDNLFFATSTLRIHLIRGVMPRNFDNTLIIASRSRQHIFIAARANYQAGVRDCGISISRHCPCSSR</sequence>
<accession>A0A1K0IYE2</accession>
<protein>
    <submittedName>
        <fullName evidence="1">Uncharacterized protein</fullName>
    </submittedName>
</protein>
<proteinExistence type="predicted"/>